<accession>A0A1A8YVD5</accession>
<dbReference type="InterPro" id="IPR011012">
    <property type="entry name" value="Longin-like_dom_sf"/>
</dbReference>
<dbReference type="InterPro" id="IPR016635">
    <property type="entry name" value="AP_complex_ssu"/>
</dbReference>
<protein>
    <submittedName>
        <fullName evidence="8">AP-1 complex subunit sigma, putative</fullName>
    </submittedName>
</protein>
<evidence type="ECO:0000256" key="2">
    <source>
        <dbReference type="ARBA" id="ARBA00006972"/>
    </source>
</evidence>
<dbReference type="Pfam" id="PF01217">
    <property type="entry name" value="Clat_adaptor_s"/>
    <property type="match status" value="1"/>
</dbReference>
<organism evidence="8 9">
    <name type="scientific">Plasmodium ovale wallikeri</name>
    <dbReference type="NCBI Taxonomy" id="864142"/>
    <lineage>
        <taxon>Eukaryota</taxon>
        <taxon>Sar</taxon>
        <taxon>Alveolata</taxon>
        <taxon>Apicomplexa</taxon>
        <taxon>Aconoidasida</taxon>
        <taxon>Haemosporida</taxon>
        <taxon>Plasmodiidae</taxon>
        <taxon>Plasmodium</taxon>
        <taxon>Plasmodium (Plasmodium)</taxon>
    </lineage>
</organism>
<name>A0A1A8YVD5_PLAOA</name>
<evidence type="ECO:0000256" key="4">
    <source>
        <dbReference type="ARBA" id="ARBA00022927"/>
    </source>
</evidence>
<evidence type="ECO:0000256" key="3">
    <source>
        <dbReference type="ARBA" id="ARBA00022448"/>
    </source>
</evidence>
<dbReference type="InterPro" id="IPR022775">
    <property type="entry name" value="AP_mu_sigma_su"/>
</dbReference>
<keyword evidence="10" id="KW-1185">Reference proteome</keyword>
<comment type="similarity">
    <text evidence="2">Belongs to the adaptor complexes small subunit family.</text>
</comment>
<feature type="domain" description="AP complex mu/sigma subunit" evidence="6">
    <location>
        <begin position="28"/>
        <end position="95"/>
    </location>
</feature>
<dbReference type="GO" id="GO:0012505">
    <property type="term" value="C:endomembrane system"/>
    <property type="evidence" value="ECO:0007669"/>
    <property type="project" value="UniProtKB-SubCell"/>
</dbReference>
<dbReference type="GO" id="GO:0015031">
    <property type="term" value="P:protein transport"/>
    <property type="evidence" value="ECO:0007669"/>
    <property type="project" value="UniProtKB-KW"/>
</dbReference>
<dbReference type="Gene3D" id="3.30.450.60">
    <property type="match status" value="1"/>
</dbReference>
<dbReference type="EMBL" id="FLRE01000104">
    <property type="protein sequence ID" value="SBT35586.1"/>
    <property type="molecule type" value="Genomic_DNA"/>
</dbReference>
<proteinExistence type="inferred from homology"/>
<keyword evidence="5" id="KW-0472">Membrane</keyword>
<sequence length="221" mass="25845">MHNQRSRTRYTARSNTNSFLLPSLGKAMIHFVLLISRQGKTRLAKWYIPLSQKEKAKIIRETSQITLNRTPKLCNFVEWREYKLVFKRYPQVRTCLMDTPIESTYVNAFTCALVVTYKWTLELLLHMRVAKKTSFELSQHRIRLWKTAKAARSLGPYSDPSSSEEGEGQLNSRVNEHGAATGTALFLRPFYAHFTPIFYVHFLRPFFYENTSTPKRTDAQR</sequence>
<dbReference type="Proteomes" id="UP000078555">
    <property type="component" value="Unassembled WGS sequence"/>
</dbReference>
<keyword evidence="4" id="KW-0653">Protein transport</keyword>
<reference evidence="9 10" key="1">
    <citation type="submission" date="2016-05" db="EMBL/GenBank/DDBJ databases">
        <authorList>
            <person name="Naeem Raeece"/>
        </authorList>
    </citation>
    <scope>NUCLEOTIDE SEQUENCE [LARGE SCALE GENOMIC DNA]</scope>
</reference>
<evidence type="ECO:0000313" key="8">
    <source>
        <dbReference type="EMBL" id="SBT35586.1"/>
    </source>
</evidence>
<keyword evidence="3" id="KW-0813">Transport</keyword>
<dbReference type="PANTHER" id="PTHR11753">
    <property type="entry name" value="ADAPTOR COMPLEXES SMALL SUBUNIT FAMILY"/>
    <property type="match status" value="1"/>
</dbReference>
<evidence type="ECO:0000256" key="1">
    <source>
        <dbReference type="ARBA" id="ARBA00004308"/>
    </source>
</evidence>
<gene>
    <name evidence="7" type="ORF">POVWA1_025900</name>
    <name evidence="8" type="ORF">POVWA2_025730</name>
</gene>
<dbReference type="Proteomes" id="UP000078550">
    <property type="component" value="Unassembled WGS sequence"/>
</dbReference>
<dbReference type="FunFam" id="3.30.450.60:FF:000054">
    <property type="entry name" value="AP complex subunit sigma"/>
    <property type="match status" value="1"/>
</dbReference>
<comment type="subcellular location">
    <subcellularLocation>
        <location evidence="1">Endomembrane system</location>
    </subcellularLocation>
</comment>
<dbReference type="AlphaFoldDB" id="A0A1A8YVD5"/>
<evidence type="ECO:0000313" key="10">
    <source>
        <dbReference type="Proteomes" id="UP000078555"/>
    </source>
</evidence>
<evidence type="ECO:0000313" key="9">
    <source>
        <dbReference type="Proteomes" id="UP000078550"/>
    </source>
</evidence>
<dbReference type="EMBL" id="FLRD01000079">
    <property type="protein sequence ID" value="SBT35149.1"/>
    <property type="molecule type" value="Genomic_DNA"/>
</dbReference>
<dbReference type="SUPFAM" id="SSF64356">
    <property type="entry name" value="SNARE-like"/>
    <property type="match status" value="1"/>
</dbReference>
<evidence type="ECO:0000256" key="5">
    <source>
        <dbReference type="ARBA" id="ARBA00023136"/>
    </source>
</evidence>
<evidence type="ECO:0000313" key="7">
    <source>
        <dbReference type="EMBL" id="SBT35149.1"/>
    </source>
</evidence>
<reference evidence="8" key="2">
    <citation type="submission" date="2016-05" db="EMBL/GenBank/DDBJ databases">
        <authorList>
            <person name="Lavstsen T."/>
            <person name="Jespersen J.S."/>
        </authorList>
    </citation>
    <scope>NUCLEOTIDE SEQUENCE [LARGE SCALE GENOMIC DNA]</scope>
</reference>
<evidence type="ECO:0000259" key="6">
    <source>
        <dbReference type="Pfam" id="PF01217"/>
    </source>
</evidence>